<keyword evidence="9" id="KW-1185">Reference proteome</keyword>
<evidence type="ECO:0000256" key="1">
    <source>
        <dbReference type="ARBA" id="ARBA00022679"/>
    </source>
</evidence>
<evidence type="ECO:0000313" key="8">
    <source>
        <dbReference type="EMBL" id="MDY3557641.1"/>
    </source>
</evidence>
<evidence type="ECO:0000256" key="4">
    <source>
        <dbReference type="ARBA" id="ARBA00022840"/>
    </source>
</evidence>
<dbReference type="InterPro" id="IPR011009">
    <property type="entry name" value="Kinase-like_dom_sf"/>
</dbReference>
<dbReference type="Proteomes" id="UP001272242">
    <property type="component" value="Unassembled WGS sequence"/>
</dbReference>
<evidence type="ECO:0000256" key="6">
    <source>
        <dbReference type="SAM" id="MobiDB-lite"/>
    </source>
</evidence>
<keyword evidence="4 5" id="KW-0067">ATP-binding</keyword>
<dbReference type="RefSeq" id="WP_320684689.1">
    <property type="nucleotide sequence ID" value="NZ_JAXBLV010000001.1"/>
</dbReference>
<dbReference type="PROSITE" id="PS00107">
    <property type="entry name" value="PROTEIN_KINASE_ATP"/>
    <property type="match status" value="1"/>
</dbReference>
<keyword evidence="2 5" id="KW-0547">Nucleotide-binding</keyword>
<evidence type="ECO:0000259" key="7">
    <source>
        <dbReference type="PROSITE" id="PS50011"/>
    </source>
</evidence>
<dbReference type="Gene3D" id="3.40.50.10610">
    <property type="entry name" value="ABC-type transport auxiliary lipoprotein component"/>
    <property type="match status" value="1"/>
</dbReference>
<dbReference type="SUPFAM" id="SSF56112">
    <property type="entry name" value="Protein kinase-like (PK-like)"/>
    <property type="match status" value="1"/>
</dbReference>
<sequence length="755" mass="78965">MRHVAFNACCPDRDTWSSFYAGMVPAGAIDGLVEHLDHCPTCQGVLHALAGETVGQADALFANLQGAPSNADAYEAEAECRRAVERARLLVPGEVSEPAPIALPSQLGEYRLLRLIGRGGMGNVYRAVHVRLGREVALKVIPPERVRDTALARFQREMVAHGKLDHPNVVRATDAGEANGTAFLVTDLVDGIDLDGLVRACGPLPVADACELARQVAAGLHHLSGHGLVHRDVKPLNLMLDRGGTVKVLDLGLAAHTDRGLPPAKSRTADTALTSDGQILGTFDYLPPEQANPVGTVDARADVYGLGCSLYFLLTGAAPYEGTAHLTPRSKVLAHTVGPVPQVRSTRPDVPEPLARVLSRMLAKNPGHRFPSADAVAHALAPFCAGADPASLLRRAGLEPLPPATLPLPAAVRAPRVKRVGLAAGAVVALLFVAGARQWLASATVSPAEPQVQQTEPPKPQDPKRVAARAVPIALLGFDERGGAVDGLGAAVSDLLFAKLAAKPGLHLVDRTDLKKALDEQRLSLSGAVSPAEAVRVGQLVGAKLIVTGSVVRADRRLHLVAKIIGTETTQVIGAPVSGAITDDLTALVERLATAVEDAVSRHGDELLPAPVPVADRIAALNKRLGGAARPVVGVWTTEREFGLPAGGAAARTEVTKFAKETGFEVTDPGRAAVVITGDAFSEVIGRAEGLVSVRARVELKATDRKTGKILAEDRQTAIAVDLADAVAAHAAVQSATAELVERLLPQFVTPVPKP</sequence>
<dbReference type="SMART" id="SM00220">
    <property type="entry name" value="S_TKc"/>
    <property type="match status" value="1"/>
</dbReference>
<organism evidence="8 9">
    <name type="scientific">Gemmata algarum</name>
    <dbReference type="NCBI Taxonomy" id="2975278"/>
    <lineage>
        <taxon>Bacteria</taxon>
        <taxon>Pseudomonadati</taxon>
        <taxon>Planctomycetota</taxon>
        <taxon>Planctomycetia</taxon>
        <taxon>Gemmatales</taxon>
        <taxon>Gemmataceae</taxon>
        <taxon>Gemmata</taxon>
    </lineage>
</organism>
<feature type="region of interest" description="Disordered" evidence="6">
    <location>
        <begin position="445"/>
        <end position="464"/>
    </location>
</feature>
<dbReference type="PROSITE" id="PS50011">
    <property type="entry name" value="PROTEIN_KINASE_DOM"/>
    <property type="match status" value="1"/>
</dbReference>
<dbReference type="InterPro" id="IPR000719">
    <property type="entry name" value="Prot_kinase_dom"/>
</dbReference>
<protein>
    <submittedName>
        <fullName evidence="8">Protein kinase</fullName>
    </submittedName>
</protein>
<reference evidence="9" key="1">
    <citation type="journal article" date="2023" name="Mar. Drugs">
        <title>Gemmata algarum, a Novel Planctomycete Isolated from an Algal Mat, Displays Antimicrobial Activity.</title>
        <authorList>
            <person name="Kumar G."/>
            <person name="Kallscheuer N."/>
            <person name="Kashif M."/>
            <person name="Ahamad S."/>
            <person name="Jagadeeshwari U."/>
            <person name="Pannikurungottu S."/>
            <person name="Haufschild T."/>
            <person name="Kabuu M."/>
            <person name="Sasikala C."/>
            <person name="Jogler C."/>
            <person name="Ramana C."/>
        </authorList>
    </citation>
    <scope>NUCLEOTIDE SEQUENCE [LARGE SCALE GENOMIC DNA]</scope>
    <source>
        <strain evidence="9">JC673</strain>
    </source>
</reference>
<dbReference type="Pfam" id="PF03783">
    <property type="entry name" value="CsgG"/>
    <property type="match status" value="1"/>
</dbReference>
<comment type="caution">
    <text evidence="8">The sequence shown here is derived from an EMBL/GenBank/DDBJ whole genome shotgun (WGS) entry which is preliminary data.</text>
</comment>
<evidence type="ECO:0000313" key="9">
    <source>
        <dbReference type="Proteomes" id="UP001272242"/>
    </source>
</evidence>
<feature type="binding site" evidence="5">
    <location>
        <position position="139"/>
    </location>
    <ligand>
        <name>ATP</name>
        <dbReference type="ChEBI" id="CHEBI:30616"/>
    </ligand>
</feature>
<dbReference type="PANTHER" id="PTHR43289:SF34">
    <property type="entry name" value="SERINE_THREONINE-PROTEIN KINASE YBDM-RELATED"/>
    <property type="match status" value="1"/>
</dbReference>
<dbReference type="InterPro" id="IPR005534">
    <property type="entry name" value="Curli_assmbl/transp-comp_CsgG"/>
</dbReference>
<dbReference type="PANTHER" id="PTHR43289">
    <property type="entry name" value="MITOGEN-ACTIVATED PROTEIN KINASE KINASE KINASE 20-RELATED"/>
    <property type="match status" value="1"/>
</dbReference>
<dbReference type="Pfam" id="PF00069">
    <property type="entry name" value="Pkinase"/>
    <property type="match status" value="1"/>
</dbReference>
<name>A0ABU5ERD6_9BACT</name>
<keyword evidence="3 8" id="KW-0418">Kinase</keyword>
<dbReference type="Gene3D" id="1.10.510.10">
    <property type="entry name" value="Transferase(Phosphotransferase) domain 1"/>
    <property type="match status" value="1"/>
</dbReference>
<gene>
    <name evidence="8" type="ORF">R5W23_000169</name>
</gene>
<dbReference type="InterPro" id="IPR008271">
    <property type="entry name" value="Ser/Thr_kinase_AS"/>
</dbReference>
<dbReference type="PROSITE" id="PS00108">
    <property type="entry name" value="PROTEIN_KINASE_ST"/>
    <property type="match status" value="1"/>
</dbReference>
<feature type="compositionally biased region" description="Polar residues" evidence="6">
    <location>
        <begin position="445"/>
        <end position="456"/>
    </location>
</feature>
<evidence type="ECO:0000256" key="5">
    <source>
        <dbReference type="PROSITE-ProRule" id="PRU10141"/>
    </source>
</evidence>
<proteinExistence type="predicted"/>
<keyword evidence="1" id="KW-0808">Transferase</keyword>
<evidence type="ECO:0000256" key="3">
    <source>
        <dbReference type="ARBA" id="ARBA00022777"/>
    </source>
</evidence>
<feature type="domain" description="Protein kinase" evidence="7">
    <location>
        <begin position="110"/>
        <end position="381"/>
    </location>
</feature>
<dbReference type="EMBL" id="JAXBLV010000001">
    <property type="protein sequence ID" value="MDY3557641.1"/>
    <property type="molecule type" value="Genomic_DNA"/>
</dbReference>
<dbReference type="InterPro" id="IPR017441">
    <property type="entry name" value="Protein_kinase_ATP_BS"/>
</dbReference>
<dbReference type="GO" id="GO:0016301">
    <property type="term" value="F:kinase activity"/>
    <property type="evidence" value="ECO:0007669"/>
    <property type="project" value="UniProtKB-KW"/>
</dbReference>
<accession>A0ABU5ERD6</accession>
<dbReference type="CDD" id="cd14014">
    <property type="entry name" value="STKc_PknB_like"/>
    <property type="match status" value="1"/>
</dbReference>
<evidence type="ECO:0000256" key="2">
    <source>
        <dbReference type="ARBA" id="ARBA00022741"/>
    </source>
</evidence>
<dbReference type="Gene3D" id="3.30.200.20">
    <property type="entry name" value="Phosphorylase Kinase, domain 1"/>
    <property type="match status" value="1"/>
</dbReference>